<comment type="caution">
    <text evidence="3">The sequence shown here is derived from an EMBL/GenBank/DDBJ whole genome shotgun (WGS) entry which is preliminary data.</text>
</comment>
<dbReference type="InterPro" id="IPR036188">
    <property type="entry name" value="FAD/NAD-bd_sf"/>
</dbReference>
<dbReference type="Gene3D" id="3.30.9.10">
    <property type="entry name" value="D-Amino Acid Oxidase, subunit A, domain 2"/>
    <property type="match status" value="1"/>
</dbReference>
<keyword evidence="1" id="KW-0560">Oxidoreductase</keyword>
<dbReference type="PANTHER" id="PTHR13847:SF281">
    <property type="entry name" value="FAD DEPENDENT OXIDOREDUCTASE DOMAIN-CONTAINING PROTEIN"/>
    <property type="match status" value="1"/>
</dbReference>
<dbReference type="Proteomes" id="UP000185783">
    <property type="component" value="Unassembled WGS sequence"/>
</dbReference>
<dbReference type="GO" id="GO:0005737">
    <property type="term" value="C:cytoplasm"/>
    <property type="evidence" value="ECO:0007669"/>
    <property type="project" value="TreeGrafter"/>
</dbReference>
<gene>
    <name evidence="3" type="ORF">A3843_17110</name>
</gene>
<proteinExistence type="predicted"/>
<dbReference type="AlphaFoldDB" id="A0A1U7JCK4"/>
<organism evidence="3 4">
    <name type="scientific">Pseudovibrio exalbescens</name>
    <dbReference type="NCBI Taxonomy" id="197461"/>
    <lineage>
        <taxon>Bacteria</taxon>
        <taxon>Pseudomonadati</taxon>
        <taxon>Pseudomonadota</taxon>
        <taxon>Alphaproteobacteria</taxon>
        <taxon>Hyphomicrobiales</taxon>
        <taxon>Stappiaceae</taxon>
        <taxon>Pseudovibrio</taxon>
    </lineage>
</organism>
<name>A0A1U7JCK4_9HYPH</name>
<dbReference type="InterPro" id="IPR006076">
    <property type="entry name" value="FAD-dep_OxRdtase"/>
</dbReference>
<dbReference type="STRING" id="197461.A3843_17110"/>
<dbReference type="Pfam" id="PF01266">
    <property type="entry name" value="DAO"/>
    <property type="match status" value="1"/>
</dbReference>
<accession>A0A1U7JCK4</accession>
<dbReference type="RefSeq" id="WP_028482427.1">
    <property type="nucleotide sequence ID" value="NZ_LVVZ01000041.1"/>
</dbReference>
<dbReference type="GO" id="GO:0016491">
    <property type="term" value="F:oxidoreductase activity"/>
    <property type="evidence" value="ECO:0007669"/>
    <property type="project" value="UniProtKB-KW"/>
</dbReference>
<evidence type="ECO:0000313" key="3">
    <source>
        <dbReference type="EMBL" id="OKL42402.1"/>
    </source>
</evidence>
<evidence type="ECO:0000256" key="1">
    <source>
        <dbReference type="ARBA" id="ARBA00023002"/>
    </source>
</evidence>
<reference evidence="3 4" key="1">
    <citation type="submission" date="2016-03" db="EMBL/GenBank/DDBJ databases">
        <title>Genome sequence of Nesiotobacter sp. nov., a moderately halophilic alphaproteobacterium isolated from the Yellow Sea, China.</title>
        <authorList>
            <person name="Zhang G."/>
            <person name="Zhang R."/>
        </authorList>
    </citation>
    <scope>NUCLEOTIDE SEQUENCE [LARGE SCALE GENOMIC DNA]</scope>
    <source>
        <strain evidence="3 4">WB1-6</strain>
    </source>
</reference>
<sequence>MGLSGSFLYANDTAGAYPTSYYHATADYLPEFPSLHESIRCDVCVIGGGYMGLSAALHLRKRGYSVALLEAHRLGWGASGRNGGQLGSGQRREVDDLEAMVGRERAQALWQVGEASKALVKELIAEHGIACDLKPGIFYADHKRRYTAHSRALVEKMQRDYSYNELEFLAEADTRALVGSNAYYSGTLDHGAAHLHPLNFALGLARAATAAGTRIFEGTQVTEIGSGSPATVRTHAGAEVTADQVVYACNGYLESLNGHVADRVMPMNNFMIATEPLSDTDARALIARDVAVADSKFVINYFRLSADNRLLFGGGENYSFQFPKDIKGFVRKPLLEIYPQLRDVRLDYGWGGTLGITMNRLPFFTQLAPNQWSAGGFSGHGVGMATLAGQLVAEAIDGHMSRFDIMQAIPTHVFPGGRHLRWPLMVLGMLYYALRDRL</sequence>
<evidence type="ECO:0000313" key="4">
    <source>
        <dbReference type="Proteomes" id="UP000185783"/>
    </source>
</evidence>
<protein>
    <submittedName>
        <fullName evidence="3">Oxidoreductase</fullName>
    </submittedName>
</protein>
<evidence type="ECO:0000259" key="2">
    <source>
        <dbReference type="Pfam" id="PF01266"/>
    </source>
</evidence>
<dbReference type="PANTHER" id="PTHR13847">
    <property type="entry name" value="SARCOSINE DEHYDROGENASE-RELATED"/>
    <property type="match status" value="1"/>
</dbReference>
<dbReference type="Gene3D" id="3.50.50.60">
    <property type="entry name" value="FAD/NAD(P)-binding domain"/>
    <property type="match status" value="1"/>
</dbReference>
<feature type="domain" description="FAD dependent oxidoreductase" evidence="2">
    <location>
        <begin position="42"/>
        <end position="394"/>
    </location>
</feature>
<dbReference type="EMBL" id="LVVZ01000041">
    <property type="protein sequence ID" value="OKL42402.1"/>
    <property type="molecule type" value="Genomic_DNA"/>
</dbReference>
<keyword evidence="4" id="KW-1185">Reference proteome</keyword>
<dbReference type="SUPFAM" id="SSF51905">
    <property type="entry name" value="FAD/NAD(P)-binding domain"/>
    <property type="match status" value="1"/>
</dbReference>